<dbReference type="EMBL" id="JABEQY010000017">
    <property type="protein sequence ID" value="NNH65508.1"/>
    <property type="molecule type" value="Genomic_DNA"/>
</dbReference>
<sequence>MTDPNTIVASGVAVAQAAGAVMPDTVRQVDKFGTDVTKTIRLLLFPFQLTGALQDRLERHIERAVRQVPEQRRIEPVESIAFPVVEKLRFQPENDPITELYVQLLSRAMDGERVGEAHPAFFSVISQLAPDELIFLQDFAGRDETLIMSPVGQKIYPDPAWRNSRLDKAELSTEIRKQVEDETFRYEALNQPELFPVYQEHLQHLGLIEYHNERARHYRQLELKVRDDNELSVFSMKLTHFGRLFLKACVDGSSSTAITPAQTKI</sequence>
<dbReference type="AlphaFoldDB" id="A0A7Y2W6T6"/>
<organism evidence="1 2">
    <name type="scientific">Rhizobium laguerreae</name>
    <dbReference type="NCBI Taxonomy" id="1076926"/>
    <lineage>
        <taxon>Bacteria</taxon>
        <taxon>Pseudomonadati</taxon>
        <taxon>Pseudomonadota</taxon>
        <taxon>Alphaproteobacteria</taxon>
        <taxon>Hyphomicrobiales</taxon>
        <taxon>Rhizobiaceae</taxon>
        <taxon>Rhizobium/Agrobacterium group</taxon>
        <taxon>Rhizobium</taxon>
    </lineage>
</organism>
<protein>
    <submittedName>
        <fullName evidence="1">DUF4393 domain-containing protein</fullName>
    </submittedName>
</protein>
<comment type="caution">
    <text evidence="1">The sequence shown here is derived from an EMBL/GenBank/DDBJ whole genome shotgun (WGS) entry which is preliminary data.</text>
</comment>
<evidence type="ECO:0000313" key="1">
    <source>
        <dbReference type="EMBL" id="NNH65508.1"/>
    </source>
</evidence>
<gene>
    <name evidence="1" type="ORF">HLI17_19815</name>
</gene>
<dbReference type="InterPro" id="IPR025506">
    <property type="entry name" value="Abi_alpha"/>
</dbReference>
<name>A0A7Y2W6T6_9HYPH</name>
<proteinExistence type="predicted"/>
<reference evidence="1 2" key="1">
    <citation type="submission" date="2020-04" db="EMBL/GenBank/DDBJ databases">
        <title>Rhizobium bacterial biofertilizers improve the content of phenolic compounds of Lactuca sativa L. under non-saline and saline-stress conditions.</title>
        <authorList>
            <person name="Ayuso-Calles M."/>
            <person name="Garcia-Estevez I."/>
            <person name="Jimenez-Gomez A."/>
            <person name="Flores-Felix J.D."/>
            <person name="Escribano-Bailon M."/>
            <person name="Rivas R."/>
        </authorList>
    </citation>
    <scope>NUCLEOTIDE SEQUENCE [LARGE SCALE GENOMIC DNA]</scope>
    <source>
        <strain evidence="1 2">GPTR02</strain>
    </source>
</reference>
<accession>A0A7Y2W6T6</accession>
<dbReference type="RefSeq" id="WP_170256021.1">
    <property type="nucleotide sequence ID" value="NZ_JABEQY010000017.1"/>
</dbReference>
<dbReference type="Pfam" id="PF14337">
    <property type="entry name" value="Abi_alpha"/>
    <property type="match status" value="1"/>
</dbReference>
<evidence type="ECO:0000313" key="2">
    <source>
        <dbReference type="Proteomes" id="UP000530654"/>
    </source>
</evidence>
<dbReference type="Proteomes" id="UP000530654">
    <property type="component" value="Unassembled WGS sequence"/>
</dbReference>